<dbReference type="Pfam" id="PF13895">
    <property type="entry name" value="Ig_2"/>
    <property type="match status" value="1"/>
</dbReference>
<dbReference type="PROSITE" id="PS50835">
    <property type="entry name" value="IG_LIKE"/>
    <property type="match status" value="1"/>
</dbReference>
<dbReference type="GO" id="GO:0004888">
    <property type="term" value="F:transmembrane signaling receptor activity"/>
    <property type="evidence" value="ECO:0007669"/>
    <property type="project" value="TreeGrafter"/>
</dbReference>
<reference evidence="5" key="3">
    <citation type="submission" date="2025-09" db="UniProtKB">
        <authorList>
            <consortium name="Ensembl"/>
        </authorList>
    </citation>
    <scope>IDENTIFICATION</scope>
</reference>
<dbReference type="GO" id="GO:0009897">
    <property type="term" value="C:external side of plasma membrane"/>
    <property type="evidence" value="ECO:0007669"/>
    <property type="project" value="TreeGrafter"/>
</dbReference>
<dbReference type="GeneTree" id="ENSGT00440000036191"/>
<dbReference type="InterPro" id="IPR036179">
    <property type="entry name" value="Ig-like_dom_sf"/>
</dbReference>
<organism evidence="5 6">
    <name type="scientific">Anabas testudineus</name>
    <name type="common">Climbing perch</name>
    <name type="synonym">Anthias testudineus</name>
    <dbReference type="NCBI Taxonomy" id="64144"/>
    <lineage>
        <taxon>Eukaryota</taxon>
        <taxon>Metazoa</taxon>
        <taxon>Chordata</taxon>
        <taxon>Craniata</taxon>
        <taxon>Vertebrata</taxon>
        <taxon>Euteleostomi</taxon>
        <taxon>Actinopterygii</taxon>
        <taxon>Neopterygii</taxon>
        <taxon>Teleostei</taxon>
        <taxon>Neoteleostei</taxon>
        <taxon>Acanthomorphata</taxon>
        <taxon>Anabantaria</taxon>
        <taxon>Anabantiformes</taxon>
        <taxon>Anabantoidei</taxon>
        <taxon>Anabantidae</taxon>
        <taxon>Anabas</taxon>
    </lineage>
</organism>
<evidence type="ECO:0000256" key="1">
    <source>
        <dbReference type="ARBA" id="ARBA00022729"/>
    </source>
</evidence>
<evidence type="ECO:0000259" key="4">
    <source>
        <dbReference type="PROSITE" id="PS50835"/>
    </source>
</evidence>
<reference evidence="5" key="2">
    <citation type="submission" date="2025-08" db="UniProtKB">
        <authorList>
            <consortium name="Ensembl"/>
        </authorList>
    </citation>
    <scope>IDENTIFICATION</scope>
</reference>
<keyword evidence="6" id="KW-1185">Reference proteome</keyword>
<dbReference type="Ensembl" id="ENSATET00000022148.2">
    <property type="protein sequence ID" value="ENSATEP00000021786.2"/>
    <property type="gene ID" value="ENSATEG00000015112.2"/>
</dbReference>
<name>A0A3Q1JZC7_ANATE</name>
<feature type="transmembrane region" description="Helical" evidence="3">
    <location>
        <begin position="316"/>
        <end position="336"/>
    </location>
</feature>
<dbReference type="InterPro" id="IPR050488">
    <property type="entry name" value="Ig_Fc_receptor"/>
</dbReference>
<reference evidence="5" key="1">
    <citation type="submission" date="2021-04" db="EMBL/GenBank/DDBJ databases">
        <authorList>
            <consortium name="Wellcome Sanger Institute Data Sharing"/>
        </authorList>
    </citation>
    <scope>NUCLEOTIDE SEQUENCE [LARGE SCALE GENOMIC DNA]</scope>
</reference>
<dbReference type="Gene3D" id="2.60.40.10">
    <property type="entry name" value="Immunoglobulins"/>
    <property type="match status" value="2"/>
</dbReference>
<dbReference type="InterPro" id="IPR007110">
    <property type="entry name" value="Ig-like_dom"/>
</dbReference>
<proteinExistence type="predicted"/>
<feature type="domain" description="Ig-like" evidence="4">
    <location>
        <begin position="14"/>
        <end position="88"/>
    </location>
</feature>
<evidence type="ECO:0000256" key="2">
    <source>
        <dbReference type="ARBA" id="ARBA00023157"/>
    </source>
</evidence>
<dbReference type="PANTHER" id="PTHR11481:SF64">
    <property type="entry name" value="FC RECEPTOR-LIKE PROTEIN 4"/>
    <property type="match status" value="1"/>
</dbReference>
<dbReference type="InterPro" id="IPR003599">
    <property type="entry name" value="Ig_sub"/>
</dbReference>
<evidence type="ECO:0000313" key="6">
    <source>
        <dbReference type="Proteomes" id="UP000265040"/>
    </source>
</evidence>
<protein>
    <recommendedName>
        <fullName evidence="4">Ig-like domain-containing protein</fullName>
    </recommendedName>
</protein>
<dbReference type="GO" id="GO:0007166">
    <property type="term" value="P:cell surface receptor signaling pathway"/>
    <property type="evidence" value="ECO:0007669"/>
    <property type="project" value="TreeGrafter"/>
</dbReference>
<keyword evidence="3" id="KW-1133">Transmembrane helix</keyword>
<dbReference type="InterPro" id="IPR013783">
    <property type="entry name" value="Ig-like_fold"/>
</dbReference>
<dbReference type="GO" id="GO:0006955">
    <property type="term" value="P:immune response"/>
    <property type="evidence" value="ECO:0007669"/>
    <property type="project" value="TreeGrafter"/>
</dbReference>
<dbReference type="FunCoup" id="A0A3Q1JZC7">
    <property type="interactions" value="31"/>
</dbReference>
<keyword evidence="2" id="KW-1015">Disulfide bond</keyword>
<keyword evidence="1" id="KW-0732">Signal</keyword>
<keyword evidence="3" id="KW-0472">Membrane</keyword>
<dbReference type="OrthoDB" id="8954737at2759"/>
<dbReference type="PANTHER" id="PTHR11481">
    <property type="entry name" value="IMMUNOGLOBULIN FC RECEPTOR"/>
    <property type="match status" value="1"/>
</dbReference>
<evidence type="ECO:0000313" key="5">
    <source>
        <dbReference type="Ensembl" id="ENSATEP00000021786.2"/>
    </source>
</evidence>
<dbReference type="Proteomes" id="UP000265040">
    <property type="component" value="Chromosome 19"/>
</dbReference>
<accession>A0A3Q1JZC7</accession>
<sequence>LRSLLTVCIQVFDPSFSVSPNPKEIFCGDLVYLRCENTPSGSTVKWYFNGKLNTTISEPFKIAVAHPEHTGDYECEVNQEKSDPFTITVLEYMPTAALTIKTGHPVMQQGASVILNLHNDDGLVGWNCWVYRGDKIKRIKLKNATEMSFDFQPNKLNVAETIFWCSNTDTRSNQVTVRTTGKQVSLEMYPLPAVVGESLTLRCLVWGTDKISNSVFYKGNQRLSEASNVNYKIPAVTEAERGSYKCDATFTYDGHTSSTPYHVVSDVQDLPVQGMHTNPTLQCIFSHCSFSSASCQGVMLHVMCAVSLSDEHQTSYTLLIVICLLVILLVVAVLIYKKYRRRNAAGQ</sequence>
<keyword evidence="3" id="KW-0812">Transmembrane</keyword>
<dbReference type="SUPFAM" id="SSF48726">
    <property type="entry name" value="Immunoglobulin"/>
    <property type="match status" value="2"/>
</dbReference>
<dbReference type="InParanoid" id="A0A3Q1JZC7"/>
<evidence type="ECO:0000256" key="3">
    <source>
        <dbReference type="SAM" id="Phobius"/>
    </source>
</evidence>
<dbReference type="AlphaFoldDB" id="A0A3Q1JZC7"/>
<dbReference type="SMART" id="SM00409">
    <property type="entry name" value="IG"/>
    <property type="match status" value="2"/>
</dbReference>